<dbReference type="HOGENOM" id="CLU_155761_6_0_0"/>
<sequence>MSKLLKVIYSKKSKKFIEKNKKDGLKFFKAFDEISQDLENIKYYDIKNLKTKENIFRLRIGKFRALFSKRDDQLIILVINIGSRGEIYKDL</sequence>
<evidence type="ECO:0000313" key="2">
    <source>
        <dbReference type="EMBL" id="ACZ10984.1"/>
    </source>
</evidence>
<dbReference type="Proteomes" id="UP000000845">
    <property type="component" value="Plasmid pSTERM01"/>
</dbReference>
<keyword evidence="2" id="KW-0614">Plasmid</keyword>
<reference evidence="2 3" key="1">
    <citation type="journal article" date="2010" name="Stand. Genomic Sci.">
        <title>Complete genome sequence of Sebaldella termitidis type strain (NCTC 11300).</title>
        <authorList>
            <person name="Harmon-Smith M."/>
            <person name="Celia L."/>
            <person name="Chertkov O."/>
            <person name="Lapidus A."/>
            <person name="Copeland A."/>
            <person name="Glavina Del Rio T."/>
            <person name="Nolan M."/>
            <person name="Lucas S."/>
            <person name="Tice H."/>
            <person name="Cheng J.F."/>
            <person name="Han C."/>
            <person name="Detter J.C."/>
            <person name="Bruce D."/>
            <person name="Goodwin L."/>
            <person name="Pitluck S."/>
            <person name="Pati A."/>
            <person name="Liolios K."/>
            <person name="Ivanova N."/>
            <person name="Mavromatis K."/>
            <person name="Mikhailova N."/>
            <person name="Chen A."/>
            <person name="Palaniappan K."/>
            <person name="Land M."/>
            <person name="Hauser L."/>
            <person name="Chang Y.J."/>
            <person name="Jeffries C.D."/>
            <person name="Brettin T."/>
            <person name="Goker M."/>
            <person name="Beck B."/>
            <person name="Bristow J."/>
            <person name="Eisen J.A."/>
            <person name="Markowitz V."/>
            <person name="Hugenholtz P."/>
            <person name="Kyrpides N.C."/>
            <person name="Klenk H.P."/>
            <person name="Chen F."/>
        </authorList>
    </citation>
    <scope>NUCLEOTIDE SEQUENCE [LARGE SCALE GENOMIC DNA]</scope>
    <source>
        <strain evidence="3">ATCC 33386 / NCTC 11300</strain>
        <plasmid evidence="3">Plasmid pSTERM01</plasmid>
    </source>
</reference>
<evidence type="ECO:0000256" key="1">
    <source>
        <dbReference type="ARBA" id="ARBA00022649"/>
    </source>
</evidence>
<dbReference type="InterPro" id="IPR007712">
    <property type="entry name" value="RelE/ParE_toxin"/>
</dbReference>
<proteinExistence type="predicted"/>
<gene>
    <name evidence="2" type="ORF">Sterm_4152</name>
</gene>
<geneLocation type="plasmid" evidence="2 3">
    <name>pSTERM01</name>
</geneLocation>
<keyword evidence="3" id="KW-1185">Reference proteome</keyword>
<dbReference type="AlphaFoldDB" id="D1ARZ7"/>
<dbReference type="Pfam" id="PF05016">
    <property type="entry name" value="ParE_toxin"/>
    <property type="match status" value="1"/>
</dbReference>
<keyword evidence="1" id="KW-1277">Toxin-antitoxin system</keyword>
<accession>D1ARZ7</accession>
<dbReference type="RefSeq" id="WP_012863559.1">
    <property type="nucleotide sequence ID" value="NC_013518.1"/>
</dbReference>
<dbReference type="InterPro" id="IPR035093">
    <property type="entry name" value="RelE/ParE_toxin_dom_sf"/>
</dbReference>
<organism evidence="2 3">
    <name type="scientific">Sebaldella termitidis (strain ATCC 33386 / NCTC 11300)</name>
    <dbReference type="NCBI Taxonomy" id="526218"/>
    <lineage>
        <taxon>Bacteria</taxon>
        <taxon>Fusobacteriati</taxon>
        <taxon>Fusobacteriota</taxon>
        <taxon>Fusobacteriia</taxon>
        <taxon>Fusobacteriales</taxon>
        <taxon>Leptotrichiaceae</taxon>
        <taxon>Sebaldella</taxon>
    </lineage>
</organism>
<protein>
    <submittedName>
        <fullName evidence="2">Plasmid stabilization system</fullName>
    </submittedName>
</protein>
<dbReference type="KEGG" id="str:Sterm_4152"/>
<name>D1ARZ7_SEBTE</name>
<evidence type="ECO:0000313" key="3">
    <source>
        <dbReference type="Proteomes" id="UP000000845"/>
    </source>
</evidence>
<dbReference type="EMBL" id="CP001740">
    <property type="protein sequence ID" value="ACZ10984.1"/>
    <property type="molecule type" value="Genomic_DNA"/>
</dbReference>
<dbReference type="Gene3D" id="3.30.2310.20">
    <property type="entry name" value="RelE-like"/>
    <property type="match status" value="1"/>
</dbReference>
<dbReference type="SUPFAM" id="SSF143011">
    <property type="entry name" value="RelE-like"/>
    <property type="match status" value="1"/>
</dbReference>